<keyword evidence="2" id="KW-1185">Reference proteome</keyword>
<name>A1ZZH8_MICM2</name>
<organism evidence="1 2">
    <name type="scientific">Microscilla marina ATCC 23134</name>
    <dbReference type="NCBI Taxonomy" id="313606"/>
    <lineage>
        <taxon>Bacteria</taxon>
        <taxon>Pseudomonadati</taxon>
        <taxon>Bacteroidota</taxon>
        <taxon>Cytophagia</taxon>
        <taxon>Cytophagales</taxon>
        <taxon>Microscillaceae</taxon>
        <taxon>Microscilla</taxon>
    </lineage>
</organism>
<dbReference type="Proteomes" id="UP000004095">
    <property type="component" value="Unassembled WGS sequence"/>
</dbReference>
<accession>A1ZZH8</accession>
<protein>
    <submittedName>
        <fullName evidence="1">Uncharacterized protein</fullName>
    </submittedName>
</protein>
<gene>
    <name evidence="1" type="ORF">M23134_00998</name>
</gene>
<comment type="caution">
    <text evidence="1">The sequence shown here is derived from an EMBL/GenBank/DDBJ whole genome shotgun (WGS) entry which is preliminary data.</text>
</comment>
<evidence type="ECO:0000313" key="1">
    <source>
        <dbReference type="EMBL" id="EAY24224.1"/>
    </source>
</evidence>
<sequence>MSDIQLFIMNYKPESKHMTNEDFKEYILHLKTLTNQYKPSFILDDSRKRGFILEPEMQDWVVAELVPGWINFELQKYAQVLAEDLFSNISGQQIVEVARKIPGMFETKFFDKPQDAATWFEIQVELPASVV</sequence>
<reference evidence="1 2" key="1">
    <citation type="submission" date="2007-01" db="EMBL/GenBank/DDBJ databases">
        <authorList>
            <person name="Haygood M."/>
            <person name="Podell S."/>
            <person name="Anderson C."/>
            <person name="Hopkinson B."/>
            <person name="Roe K."/>
            <person name="Barbeau K."/>
            <person name="Gaasterland T."/>
            <person name="Ferriera S."/>
            <person name="Johnson J."/>
            <person name="Kravitz S."/>
            <person name="Beeson K."/>
            <person name="Sutton G."/>
            <person name="Rogers Y.-H."/>
            <person name="Friedman R."/>
            <person name="Frazier M."/>
            <person name="Venter J.C."/>
        </authorList>
    </citation>
    <scope>NUCLEOTIDE SEQUENCE [LARGE SCALE GENOMIC DNA]</scope>
    <source>
        <strain evidence="1 2">ATCC 23134</strain>
    </source>
</reference>
<proteinExistence type="predicted"/>
<evidence type="ECO:0000313" key="2">
    <source>
        <dbReference type="Proteomes" id="UP000004095"/>
    </source>
</evidence>
<dbReference type="AlphaFoldDB" id="A1ZZH8"/>
<dbReference type="EMBL" id="AAWS01000077">
    <property type="protein sequence ID" value="EAY24224.1"/>
    <property type="molecule type" value="Genomic_DNA"/>
</dbReference>